<comment type="caution">
    <text evidence="2">The sequence shown here is derived from an EMBL/GenBank/DDBJ whole genome shotgun (WGS) entry which is preliminary data.</text>
</comment>
<keyword evidence="3" id="KW-1185">Reference proteome</keyword>
<gene>
    <name evidence="2" type="ORF">NQ317_006059</name>
</gene>
<proteinExistence type="predicted"/>
<name>A0ABQ9K3D2_9CUCU</name>
<sequence length="71" mass="7943">MQKTIDLIQPRLQVIREHIMRWSAKNPGLALCIVILSCTVLLPFITVTALMPIVLLVDLGDFIRTKGIIST</sequence>
<keyword evidence="1" id="KW-0812">Transmembrane</keyword>
<organism evidence="2 3">
    <name type="scientific">Molorchus minor</name>
    <dbReference type="NCBI Taxonomy" id="1323400"/>
    <lineage>
        <taxon>Eukaryota</taxon>
        <taxon>Metazoa</taxon>
        <taxon>Ecdysozoa</taxon>
        <taxon>Arthropoda</taxon>
        <taxon>Hexapoda</taxon>
        <taxon>Insecta</taxon>
        <taxon>Pterygota</taxon>
        <taxon>Neoptera</taxon>
        <taxon>Endopterygota</taxon>
        <taxon>Coleoptera</taxon>
        <taxon>Polyphaga</taxon>
        <taxon>Cucujiformia</taxon>
        <taxon>Chrysomeloidea</taxon>
        <taxon>Cerambycidae</taxon>
        <taxon>Lamiinae</taxon>
        <taxon>Monochamini</taxon>
        <taxon>Molorchus</taxon>
    </lineage>
</organism>
<dbReference type="Proteomes" id="UP001162164">
    <property type="component" value="Unassembled WGS sequence"/>
</dbReference>
<evidence type="ECO:0000313" key="3">
    <source>
        <dbReference type="Proteomes" id="UP001162164"/>
    </source>
</evidence>
<evidence type="ECO:0000313" key="2">
    <source>
        <dbReference type="EMBL" id="KAJ8984597.1"/>
    </source>
</evidence>
<feature type="transmembrane region" description="Helical" evidence="1">
    <location>
        <begin position="28"/>
        <end position="57"/>
    </location>
</feature>
<protein>
    <submittedName>
        <fullName evidence="2">Uncharacterized protein</fullName>
    </submittedName>
</protein>
<keyword evidence="1" id="KW-1133">Transmembrane helix</keyword>
<evidence type="ECO:0000256" key="1">
    <source>
        <dbReference type="SAM" id="Phobius"/>
    </source>
</evidence>
<accession>A0ABQ9K3D2</accession>
<feature type="non-terminal residue" evidence="2">
    <location>
        <position position="71"/>
    </location>
</feature>
<dbReference type="EMBL" id="JAPWTJ010000031">
    <property type="protein sequence ID" value="KAJ8984597.1"/>
    <property type="molecule type" value="Genomic_DNA"/>
</dbReference>
<reference evidence="2" key="1">
    <citation type="journal article" date="2023" name="Insect Mol. Biol.">
        <title>Genome sequencing provides insights into the evolution of gene families encoding plant cell wall-degrading enzymes in longhorned beetles.</title>
        <authorList>
            <person name="Shin N.R."/>
            <person name="Okamura Y."/>
            <person name="Kirsch R."/>
            <person name="Pauchet Y."/>
        </authorList>
    </citation>
    <scope>NUCLEOTIDE SEQUENCE</scope>
    <source>
        <strain evidence="2">MMC_N1</strain>
    </source>
</reference>
<keyword evidence="1" id="KW-0472">Membrane</keyword>